<protein>
    <submittedName>
        <fullName evidence="1">Uncharacterized protein</fullName>
    </submittedName>
</protein>
<dbReference type="EMBL" id="QRJE01000010">
    <property type="protein sequence ID" value="RHH13743.1"/>
    <property type="molecule type" value="Genomic_DNA"/>
</dbReference>
<proteinExistence type="predicted"/>
<organism evidence="1 2">
    <name type="scientific">Bacteroides fragilis</name>
    <dbReference type="NCBI Taxonomy" id="817"/>
    <lineage>
        <taxon>Bacteria</taxon>
        <taxon>Pseudomonadati</taxon>
        <taxon>Bacteroidota</taxon>
        <taxon>Bacteroidia</taxon>
        <taxon>Bacteroidales</taxon>
        <taxon>Bacteroidaceae</taxon>
        <taxon>Bacteroides</taxon>
    </lineage>
</organism>
<accession>A0A396BZK0</accession>
<name>A0A396BZK0_BACFG</name>
<comment type="caution">
    <text evidence="1">The sequence shown here is derived from an EMBL/GenBank/DDBJ whole genome shotgun (WGS) entry which is preliminary data.</text>
</comment>
<evidence type="ECO:0000313" key="1">
    <source>
        <dbReference type="EMBL" id="RHH13743.1"/>
    </source>
</evidence>
<dbReference type="AlphaFoldDB" id="A0A396BZK0"/>
<gene>
    <name evidence="1" type="ORF">DW228_07975</name>
</gene>
<dbReference type="Proteomes" id="UP000266644">
    <property type="component" value="Unassembled WGS sequence"/>
</dbReference>
<reference evidence="1 2" key="1">
    <citation type="submission" date="2018-08" db="EMBL/GenBank/DDBJ databases">
        <title>A genome reference for cultivated species of the human gut microbiota.</title>
        <authorList>
            <person name="Zou Y."/>
            <person name="Xue W."/>
            <person name="Luo G."/>
        </authorList>
    </citation>
    <scope>NUCLEOTIDE SEQUENCE [LARGE SCALE GENOMIC DNA]</scope>
    <source>
        <strain evidence="1 2">AM18-6</strain>
    </source>
</reference>
<sequence>MYSSFPQKEACFSVKHRFCFRKSQALGGKKPPSGVLFPPDGAEKRKAESAERRIFDPFDSIISDYCYN</sequence>
<evidence type="ECO:0000313" key="2">
    <source>
        <dbReference type="Proteomes" id="UP000266644"/>
    </source>
</evidence>